<evidence type="ECO:0000313" key="9">
    <source>
        <dbReference type="EMBL" id="KAJ8483866.1"/>
    </source>
</evidence>
<evidence type="ECO:0000256" key="7">
    <source>
        <dbReference type="SAM" id="MobiDB-lite"/>
    </source>
</evidence>
<evidence type="ECO:0000256" key="4">
    <source>
        <dbReference type="ARBA" id="ARBA00023163"/>
    </source>
</evidence>
<accession>A0AAV8PDY2</accession>
<reference evidence="9 10" key="1">
    <citation type="submission" date="2022-12" db="EMBL/GenBank/DDBJ databases">
        <title>Chromosome-scale assembly of the Ensete ventricosum genome.</title>
        <authorList>
            <person name="Dussert Y."/>
            <person name="Stocks J."/>
            <person name="Wendawek A."/>
            <person name="Woldeyes F."/>
            <person name="Nichols R.A."/>
            <person name="Borrell J.S."/>
        </authorList>
    </citation>
    <scope>NUCLEOTIDE SEQUENCE [LARGE SCALE GENOMIC DNA]</scope>
    <source>
        <strain evidence="10">cv. Maze</strain>
        <tissue evidence="9">Seeds</tissue>
    </source>
</reference>
<keyword evidence="5 6" id="KW-0539">Nucleus</keyword>
<dbReference type="GO" id="GO:0003677">
    <property type="term" value="F:DNA binding"/>
    <property type="evidence" value="ECO:0007669"/>
    <property type="project" value="InterPro"/>
</dbReference>
<dbReference type="Pfam" id="PF04844">
    <property type="entry name" value="Ovate"/>
    <property type="match status" value="1"/>
</dbReference>
<dbReference type="PROSITE" id="PS51754">
    <property type="entry name" value="OVATE"/>
    <property type="match status" value="1"/>
</dbReference>
<name>A0AAV8PDY2_ENSVE</name>
<protein>
    <recommendedName>
        <fullName evidence="6">Transcription repressor</fullName>
    </recommendedName>
    <alternativeName>
        <fullName evidence="6">Ovate family protein</fullName>
    </alternativeName>
</protein>
<gene>
    <name evidence="9" type="ORF">OPV22_016351</name>
</gene>
<organism evidence="9 10">
    <name type="scientific">Ensete ventricosum</name>
    <name type="common">Abyssinian banana</name>
    <name type="synonym">Musa ensete</name>
    <dbReference type="NCBI Taxonomy" id="4639"/>
    <lineage>
        <taxon>Eukaryota</taxon>
        <taxon>Viridiplantae</taxon>
        <taxon>Streptophyta</taxon>
        <taxon>Embryophyta</taxon>
        <taxon>Tracheophyta</taxon>
        <taxon>Spermatophyta</taxon>
        <taxon>Magnoliopsida</taxon>
        <taxon>Liliopsida</taxon>
        <taxon>Zingiberales</taxon>
        <taxon>Musaceae</taxon>
        <taxon>Ensete</taxon>
    </lineage>
</organism>
<comment type="function">
    <text evidence="6">Transcriptional repressor that regulates multiple aspects of plant growth and development.</text>
</comment>
<dbReference type="InterPro" id="IPR025830">
    <property type="entry name" value="DNA_bnd_dom_ovate"/>
</dbReference>
<dbReference type="GO" id="GO:0005634">
    <property type="term" value="C:nucleus"/>
    <property type="evidence" value="ECO:0007669"/>
    <property type="project" value="UniProtKB-SubCell"/>
</dbReference>
<feature type="region of interest" description="Disordered" evidence="7">
    <location>
        <begin position="67"/>
        <end position="93"/>
    </location>
</feature>
<evidence type="ECO:0000256" key="2">
    <source>
        <dbReference type="ARBA" id="ARBA00022491"/>
    </source>
</evidence>
<dbReference type="PANTHER" id="PTHR33057">
    <property type="entry name" value="TRANSCRIPTION REPRESSOR OFP7-RELATED"/>
    <property type="match status" value="1"/>
</dbReference>
<evidence type="ECO:0000256" key="5">
    <source>
        <dbReference type="ARBA" id="ARBA00023242"/>
    </source>
</evidence>
<sequence>MGKYRFKLSDMLPYAWFYKLKSMSLRGSRDHSMSQSTKRSQPAPTPLPSPQAKILLPSRTSCYISGGAEAKKSIEPPKKSKRRSRRETVADPSSNIKLVTSSVSAGCSCRVWKTESISVFPARAAAPESPPHLRDPYVDRDHGYPCNTNAIDRLSFDRVASWSRFDCRFTSSASDLIIDVGRRASNELPELELPPIATEPSKDESDPTKFEDKTVVGKVVSHRNASAKRSSPGLHRLRTRANSPRLACKKLQPRCNPRSGTSTAPAAMQQGKGLSGSFAVVKSSSDPRRDFRDSMVEMIVENNIRASKDLEELLACYLSLNSDEYHGVIVEVFEQIWFELTNLNL</sequence>
<keyword evidence="4 6" id="KW-0804">Transcription</keyword>
<dbReference type="InterPro" id="IPR038933">
    <property type="entry name" value="Ovate"/>
</dbReference>
<feature type="domain" description="OVATE" evidence="8">
    <location>
        <begin position="280"/>
        <end position="339"/>
    </location>
</feature>
<dbReference type="PANTHER" id="PTHR33057:SF151">
    <property type="entry name" value="TRANSCRIPTION REPRESSOR OFP1"/>
    <property type="match status" value="1"/>
</dbReference>
<evidence type="ECO:0000256" key="3">
    <source>
        <dbReference type="ARBA" id="ARBA00023015"/>
    </source>
</evidence>
<feature type="region of interest" description="Disordered" evidence="7">
    <location>
        <begin position="28"/>
        <end position="53"/>
    </location>
</feature>
<keyword evidence="10" id="KW-1185">Reference proteome</keyword>
<dbReference type="Proteomes" id="UP001222027">
    <property type="component" value="Unassembled WGS sequence"/>
</dbReference>
<comment type="subcellular location">
    <subcellularLocation>
        <location evidence="1 6">Nucleus</location>
    </subcellularLocation>
</comment>
<dbReference type="NCBIfam" id="TIGR01568">
    <property type="entry name" value="A_thal_3678"/>
    <property type="match status" value="1"/>
</dbReference>
<evidence type="ECO:0000256" key="6">
    <source>
        <dbReference type="RuleBase" id="RU367028"/>
    </source>
</evidence>
<proteinExistence type="predicted"/>
<evidence type="ECO:0000313" key="10">
    <source>
        <dbReference type="Proteomes" id="UP001222027"/>
    </source>
</evidence>
<dbReference type="InterPro" id="IPR006458">
    <property type="entry name" value="Ovate_C"/>
</dbReference>
<evidence type="ECO:0000256" key="1">
    <source>
        <dbReference type="ARBA" id="ARBA00004123"/>
    </source>
</evidence>
<dbReference type="AlphaFoldDB" id="A0AAV8PDY2"/>
<dbReference type="EMBL" id="JAQQAF010000005">
    <property type="protein sequence ID" value="KAJ8483866.1"/>
    <property type="molecule type" value="Genomic_DNA"/>
</dbReference>
<feature type="compositionally biased region" description="Basic and acidic residues" evidence="7">
    <location>
        <begin position="69"/>
        <end position="78"/>
    </location>
</feature>
<dbReference type="GO" id="GO:0045892">
    <property type="term" value="P:negative regulation of DNA-templated transcription"/>
    <property type="evidence" value="ECO:0007669"/>
    <property type="project" value="UniProtKB-UniRule"/>
</dbReference>
<feature type="compositionally biased region" description="Polar residues" evidence="7">
    <location>
        <begin position="33"/>
        <end position="42"/>
    </location>
</feature>
<evidence type="ECO:0000259" key="8">
    <source>
        <dbReference type="PROSITE" id="PS51754"/>
    </source>
</evidence>
<comment type="caution">
    <text evidence="9">The sequence shown here is derived from an EMBL/GenBank/DDBJ whole genome shotgun (WGS) entry which is preliminary data.</text>
</comment>
<keyword evidence="2 6" id="KW-0678">Repressor</keyword>
<keyword evidence="3 6" id="KW-0805">Transcription regulation</keyword>
<dbReference type="Pfam" id="PF13724">
    <property type="entry name" value="DNA_binding_2"/>
    <property type="match status" value="1"/>
</dbReference>